<comment type="caution">
    <text evidence="2">The sequence shown here is derived from an EMBL/GenBank/DDBJ whole genome shotgun (WGS) entry which is preliminary data.</text>
</comment>
<evidence type="ECO:0000313" key="3">
    <source>
        <dbReference type="Proteomes" id="UP000761534"/>
    </source>
</evidence>
<evidence type="ECO:0000313" key="2">
    <source>
        <dbReference type="EMBL" id="KAA8896760.1"/>
    </source>
</evidence>
<accession>A0A642UF94</accession>
<keyword evidence="3" id="KW-1185">Reference proteome</keyword>
<proteinExistence type="predicted"/>
<dbReference type="Proteomes" id="UP000761534">
    <property type="component" value="Unassembled WGS sequence"/>
</dbReference>
<feature type="region of interest" description="Disordered" evidence="1">
    <location>
        <begin position="19"/>
        <end position="50"/>
    </location>
</feature>
<gene>
    <name evidence="2" type="ORF">TRICI_006845</name>
</gene>
<feature type="region of interest" description="Disordered" evidence="1">
    <location>
        <begin position="180"/>
        <end position="205"/>
    </location>
</feature>
<reference evidence="2" key="1">
    <citation type="journal article" date="2019" name="G3 (Bethesda)">
        <title>Genome Assemblies of Two Rare Opportunistic Yeast Pathogens: Diutina rugosa (syn. Candida rugosa) and Trichomonascus ciferrii (syn. Candida ciferrii).</title>
        <authorList>
            <person name="Mixao V."/>
            <person name="Saus E."/>
            <person name="Hansen A.P."/>
            <person name="Lass-Florl C."/>
            <person name="Gabaldon T."/>
        </authorList>
    </citation>
    <scope>NUCLEOTIDE SEQUENCE</scope>
    <source>
        <strain evidence="2">CBS 4856</strain>
    </source>
</reference>
<dbReference type="EMBL" id="SWFS01000575">
    <property type="protein sequence ID" value="KAA8896760.1"/>
    <property type="molecule type" value="Genomic_DNA"/>
</dbReference>
<organism evidence="2 3">
    <name type="scientific">Trichomonascus ciferrii</name>
    <dbReference type="NCBI Taxonomy" id="44093"/>
    <lineage>
        <taxon>Eukaryota</taxon>
        <taxon>Fungi</taxon>
        <taxon>Dikarya</taxon>
        <taxon>Ascomycota</taxon>
        <taxon>Saccharomycotina</taxon>
        <taxon>Dipodascomycetes</taxon>
        <taxon>Dipodascales</taxon>
        <taxon>Trichomonascaceae</taxon>
        <taxon>Trichomonascus</taxon>
        <taxon>Trichomonascus ciferrii complex</taxon>
    </lineage>
</organism>
<name>A0A642UF94_9ASCO</name>
<evidence type="ECO:0000256" key="1">
    <source>
        <dbReference type="SAM" id="MobiDB-lite"/>
    </source>
</evidence>
<sequence>MSVTIVDSAMATTAGATNSRYKRYSSPPSAGRPPATVAAGGQSKRRVGSRSGQELYYFARSFKGPSSMQVQRLHRDSHPDPLFNVTARTVNKKASRVKQGFSLDGDLSIATSTDPSPSTVLYDGSCAPLSSTDHFTQIYTAQPYDSATSGPGAVHRGFVQFSRYGVFFNPRSTPLVLPDSTVRSRANSSTCSSDGDDTTNGTRSSFSLGRTSMDAAALDPFFYQPIAWLIIPDGTSSSGFRLVDQSTNTAIGRWSRKRNSHNSEYAWVFTCRGEILAAFENGRLKISSNPSTATYVDQEIKKLRLKTYAKRTNNQSPTDINMPKTSIRNSISSIARSHSTNAIINSNFIASEYRPRFVDGILFSYLALQLNLESTALDDGTKQHLPESTNNNSNNSKKRLSSFVSTIKSVFKPPSSP</sequence>
<dbReference type="AlphaFoldDB" id="A0A642UF94"/>
<feature type="compositionally biased region" description="Low complexity" evidence="1">
    <location>
        <begin position="187"/>
        <end position="205"/>
    </location>
</feature>
<protein>
    <submittedName>
        <fullName evidence="2">Uncharacterized protein</fullName>
    </submittedName>
</protein>
<dbReference type="VEuPathDB" id="FungiDB:TRICI_006845"/>
<dbReference type="OrthoDB" id="4086795at2759"/>
<feature type="region of interest" description="Disordered" evidence="1">
    <location>
        <begin position="380"/>
        <end position="401"/>
    </location>
</feature>